<feature type="transmembrane region" description="Helical" evidence="2">
    <location>
        <begin position="57"/>
        <end position="77"/>
    </location>
</feature>
<gene>
    <name evidence="3" type="ORF">GCM10023351_06160</name>
</gene>
<evidence type="ECO:0000313" key="3">
    <source>
        <dbReference type="EMBL" id="GAA4765860.1"/>
    </source>
</evidence>
<keyword evidence="2" id="KW-0812">Transmembrane</keyword>
<dbReference type="Proteomes" id="UP001501645">
    <property type="component" value="Unassembled WGS sequence"/>
</dbReference>
<organism evidence="3 4">
    <name type="scientific">Microbacterium gilvum</name>
    <dbReference type="NCBI Taxonomy" id="1336204"/>
    <lineage>
        <taxon>Bacteria</taxon>
        <taxon>Bacillati</taxon>
        <taxon>Actinomycetota</taxon>
        <taxon>Actinomycetes</taxon>
        <taxon>Micrococcales</taxon>
        <taxon>Microbacteriaceae</taxon>
        <taxon>Microbacterium</taxon>
    </lineage>
</organism>
<feature type="region of interest" description="Disordered" evidence="1">
    <location>
        <begin position="1"/>
        <end position="20"/>
    </location>
</feature>
<protein>
    <recommendedName>
        <fullName evidence="5">DUF4233 domain-containing protein</fullName>
    </recommendedName>
</protein>
<evidence type="ECO:0000313" key="4">
    <source>
        <dbReference type="Proteomes" id="UP001501645"/>
    </source>
</evidence>
<keyword evidence="2" id="KW-1133">Transmembrane helix</keyword>
<evidence type="ECO:0000256" key="1">
    <source>
        <dbReference type="SAM" id="MobiDB-lite"/>
    </source>
</evidence>
<reference evidence="4" key="1">
    <citation type="journal article" date="2019" name="Int. J. Syst. Evol. Microbiol.">
        <title>The Global Catalogue of Microorganisms (GCM) 10K type strain sequencing project: providing services to taxonomists for standard genome sequencing and annotation.</title>
        <authorList>
            <consortium name="The Broad Institute Genomics Platform"/>
            <consortium name="The Broad Institute Genome Sequencing Center for Infectious Disease"/>
            <person name="Wu L."/>
            <person name="Ma J."/>
        </authorList>
    </citation>
    <scope>NUCLEOTIDE SEQUENCE [LARGE SCALE GENOMIC DNA]</scope>
    <source>
        <strain evidence="4">JCM 18537</strain>
    </source>
</reference>
<dbReference type="Pfam" id="PF14017">
    <property type="entry name" value="DUF4233"/>
    <property type="match status" value="1"/>
</dbReference>
<proteinExistence type="predicted"/>
<feature type="transmembrane region" description="Helical" evidence="2">
    <location>
        <begin position="25"/>
        <end position="45"/>
    </location>
</feature>
<sequence length="137" mass="14418">MEAGGRRMTSPAPRQRRPRGLPEKAGSVVLGFEAIIVFLAGLAVYGLRALPEGVAPWWAIVAGAVVAVLMIALSGLLRHRWAIALGWVLQAVTALGAILVPAILLVTLVFGGMWAYATIGGARIERRLAAQRDADAA</sequence>
<keyword evidence="4" id="KW-1185">Reference proteome</keyword>
<dbReference type="InterPro" id="IPR025327">
    <property type="entry name" value="DUF4233"/>
</dbReference>
<dbReference type="EMBL" id="BAABKO010000001">
    <property type="protein sequence ID" value="GAA4765860.1"/>
    <property type="molecule type" value="Genomic_DNA"/>
</dbReference>
<feature type="transmembrane region" description="Helical" evidence="2">
    <location>
        <begin position="84"/>
        <end position="117"/>
    </location>
</feature>
<accession>A0ABP8ZU00</accession>
<comment type="caution">
    <text evidence="3">The sequence shown here is derived from an EMBL/GenBank/DDBJ whole genome shotgun (WGS) entry which is preliminary data.</text>
</comment>
<evidence type="ECO:0000256" key="2">
    <source>
        <dbReference type="SAM" id="Phobius"/>
    </source>
</evidence>
<name>A0ABP8ZU00_9MICO</name>
<evidence type="ECO:0008006" key="5">
    <source>
        <dbReference type="Google" id="ProtNLM"/>
    </source>
</evidence>
<keyword evidence="2" id="KW-0472">Membrane</keyword>